<keyword evidence="3" id="KW-0539">Nucleus</keyword>
<dbReference type="GO" id="GO:0032040">
    <property type="term" value="C:small-subunit processome"/>
    <property type="evidence" value="ECO:0007669"/>
    <property type="project" value="InterPro"/>
</dbReference>
<feature type="compositionally biased region" description="Basic and acidic residues" evidence="4">
    <location>
        <begin position="168"/>
        <end position="188"/>
    </location>
</feature>
<evidence type="ECO:0000256" key="1">
    <source>
        <dbReference type="ARBA" id="ARBA00004604"/>
    </source>
</evidence>
<keyword evidence="2" id="KW-0597">Phosphoprotein</keyword>
<comment type="caution">
    <text evidence="5">The sequence shown here is derived from an EMBL/GenBank/DDBJ whole genome shotgun (WGS) entry which is preliminary data.</text>
</comment>
<evidence type="ECO:0000313" key="5">
    <source>
        <dbReference type="EMBL" id="CAD7700247.1"/>
    </source>
</evidence>
<feature type="compositionally biased region" description="Basic residues" evidence="4">
    <location>
        <begin position="408"/>
        <end position="418"/>
    </location>
</feature>
<dbReference type="AlphaFoldDB" id="A0A8S1IYG7"/>
<sequence>DGTKESRRSTDEEAHQKRQAPSDVESDDGDSVDNGRDPRVSAQRELALRRPEVDPKDCLEALKAGQVESSVAQVHGTRFHDELDDVPNAGVASQNHLFAANPSNLQANGGQDQLHTNSTTAHVTANGSVERGKKVHSQPASRIPEVKEQEQAVVKGKSRASAAGTGETEPKKSCSDSEEQEHMVPVDPADKSQQELIEMAFAGDDVELDFAVEKARDTEAELPNVKEPCMLPGWGRWASEQREPRWMVEAKKAAQREREAAAKKRKDAKLKHVIITEKVDKKAAKYTAAKAPFPFTSNQAYNRSLRHPIGQEYNSMKAFREFTSAPVVKKAGVIIDPIKYSSDLKDRMDEVHEAPAGDLKVATIVDGTVSRFQTLSRGLGGGKGGQEKRASSGRLQGAKQRSTERFASRKVHNMAVRR</sequence>
<proteinExistence type="predicted"/>
<evidence type="ECO:0000313" key="6">
    <source>
        <dbReference type="Proteomes" id="UP000708148"/>
    </source>
</evidence>
<keyword evidence="6" id="KW-1185">Reference proteome</keyword>
<dbReference type="EMBL" id="CAJHUC010001204">
    <property type="protein sequence ID" value="CAD7700247.1"/>
    <property type="molecule type" value="Genomic_DNA"/>
</dbReference>
<feature type="region of interest" description="Disordered" evidence="4">
    <location>
        <begin position="130"/>
        <end position="188"/>
    </location>
</feature>
<dbReference type="PANTHER" id="PTHR14150">
    <property type="entry name" value="U3 SMALL NUCLEOLAR RNA-ASSOCIATED PROTEIN 14"/>
    <property type="match status" value="1"/>
</dbReference>
<dbReference type="Proteomes" id="UP000708148">
    <property type="component" value="Unassembled WGS sequence"/>
</dbReference>
<reference evidence="5" key="1">
    <citation type="submission" date="2020-12" db="EMBL/GenBank/DDBJ databases">
        <authorList>
            <person name="Iha C."/>
        </authorList>
    </citation>
    <scope>NUCLEOTIDE SEQUENCE</scope>
</reference>
<dbReference type="PANTHER" id="PTHR14150:SF12">
    <property type="entry name" value="U3 SMALL NUCLEOLAR RNA-ASSOCIATED PROTEIN 14 HOMOLOG A"/>
    <property type="match status" value="1"/>
</dbReference>
<dbReference type="Pfam" id="PF04615">
    <property type="entry name" value="Utp14"/>
    <property type="match status" value="1"/>
</dbReference>
<comment type="subcellular location">
    <subcellularLocation>
        <location evidence="1">Nucleus</location>
        <location evidence="1">Nucleolus</location>
    </subcellularLocation>
</comment>
<dbReference type="GO" id="GO:0006364">
    <property type="term" value="P:rRNA processing"/>
    <property type="evidence" value="ECO:0007669"/>
    <property type="project" value="InterPro"/>
</dbReference>
<feature type="region of interest" description="Disordered" evidence="4">
    <location>
        <begin position="375"/>
        <end position="418"/>
    </location>
</feature>
<evidence type="ECO:0000256" key="3">
    <source>
        <dbReference type="ARBA" id="ARBA00023242"/>
    </source>
</evidence>
<organism evidence="5 6">
    <name type="scientific">Ostreobium quekettii</name>
    <dbReference type="NCBI Taxonomy" id="121088"/>
    <lineage>
        <taxon>Eukaryota</taxon>
        <taxon>Viridiplantae</taxon>
        <taxon>Chlorophyta</taxon>
        <taxon>core chlorophytes</taxon>
        <taxon>Ulvophyceae</taxon>
        <taxon>TCBD clade</taxon>
        <taxon>Bryopsidales</taxon>
        <taxon>Ostreobineae</taxon>
        <taxon>Ostreobiaceae</taxon>
        <taxon>Ostreobium</taxon>
    </lineage>
</organism>
<evidence type="ECO:0000256" key="2">
    <source>
        <dbReference type="ARBA" id="ARBA00022553"/>
    </source>
</evidence>
<name>A0A8S1IYG7_9CHLO</name>
<gene>
    <name evidence="5" type="ORF">OSTQU699_LOCUS5606</name>
</gene>
<feature type="compositionally biased region" description="Basic and acidic residues" evidence="4">
    <location>
        <begin position="1"/>
        <end position="16"/>
    </location>
</feature>
<dbReference type="OrthoDB" id="277439at2759"/>
<evidence type="ECO:0000256" key="4">
    <source>
        <dbReference type="SAM" id="MobiDB-lite"/>
    </source>
</evidence>
<feature type="region of interest" description="Disordered" evidence="4">
    <location>
        <begin position="1"/>
        <end position="54"/>
    </location>
</feature>
<dbReference type="InterPro" id="IPR006709">
    <property type="entry name" value="SSU_processome_Utp14"/>
</dbReference>
<accession>A0A8S1IYG7</accession>
<feature type="non-terminal residue" evidence="5">
    <location>
        <position position="418"/>
    </location>
</feature>
<protein>
    <submittedName>
        <fullName evidence="5">Uncharacterized protein</fullName>
    </submittedName>
</protein>